<sequence>MNKPLTLSTPELQAGDVVLTYGMRVRLSPEPRIYQNRGTVYAWNGTVENLDEVKADGFVPMSFLSEGHWVDGKGWVYEVTGRWVIQGNDLATWAVMRSA</sequence>
<reference evidence="1 2" key="1">
    <citation type="submission" date="2023-07" db="EMBL/GenBank/DDBJ databases">
        <title>Sequencing the genomes of 1000 actinobacteria strains.</title>
        <authorList>
            <person name="Klenk H.-P."/>
        </authorList>
    </citation>
    <scope>NUCLEOTIDE SEQUENCE [LARGE SCALE GENOMIC DNA]</scope>
    <source>
        <strain evidence="1 2">DSM 44109</strain>
    </source>
</reference>
<evidence type="ECO:0000313" key="1">
    <source>
        <dbReference type="EMBL" id="MDP9870386.1"/>
    </source>
</evidence>
<keyword evidence="2" id="KW-1185">Reference proteome</keyword>
<organism evidence="1 2">
    <name type="scientific">Streptosporangium brasiliense</name>
    <dbReference type="NCBI Taxonomy" id="47480"/>
    <lineage>
        <taxon>Bacteria</taxon>
        <taxon>Bacillati</taxon>
        <taxon>Actinomycetota</taxon>
        <taxon>Actinomycetes</taxon>
        <taxon>Streptosporangiales</taxon>
        <taxon>Streptosporangiaceae</taxon>
        <taxon>Streptosporangium</taxon>
    </lineage>
</organism>
<comment type="caution">
    <text evidence="1">The sequence shown here is derived from an EMBL/GenBank/DDBJ whole genome shotgun (WGS) entry which is preliminary data.</text>
</comment>
<name>A0ABT9RM62_9ACTN</name>
<gene>
    <name evidence="1" type="ORF">J2S55_009724</name>
</gene>
<accession>A0ABT9RM62</accession>
<dbReference type="EMBL" id="JAUSRB010000004">
    <property type="protein sequence ID" value="MDP9870386.1"/>
    <property type="molecule type" value="Genomic_DNA"/>
</dbReference>
<protein>
    <submittedName>
        <fullName evidence="1">Uncharacterized protein</fullName>
    </submittedName>
</protein>
<dbReference type="RefSeq" id="WP_306876279.1">
    <property type="nucleotide sequence ID" value="NZ_JAUSRB010000004.1"/>
</dbReference>
<proteinExistence type="predicted"/>
<evidence type="ECO:0000313" key="2">
    <source>
        <dbReference type="Proteomes" id="UP001230426"/>
    </source>
</evidence>
<dbReference type="Proteomes" id="UP001230426">
    <property type="component" value="Unassembled WGS sequence"/>
</dbReference>